<dbReference type="EMBL" id="CP009287">
    <property type="protein sequence ID" value="AIQ68277.1"/>
    <property type="molecule type" value="Genomic_DNA"/>
</dbReference>
<gene>
    <name evidence="11" type="ORF">PGRAT_12135</name>
</gene>
<dbReference type="GO" id="GO:0005829">
    <property type="term" value="C:cytosol"/>
    <property type="evidence" value="ECO:0007669"/>
    <property type="project" value="TreeGrafter"/>
</dbReference>
<dbReference type="InterPro" id="IPR013766">
    <property type="entry name" value="Thioredoxin_domain"/>
</dbReference>
<dbReference type="eggNOG" id="COG3118">
    <property type="taxonomic scope" value="Bacteria"/>
</dbReference>
<accession>A0A089M4W9</accession>
<dbReference type="STRING" id="189425.PGRAT_12135"/>
<evidence type="ECO:0000259" key="10">
    <source>
        <dbReference type="PROSITE" id="PS51352"/>
    </source>
</evidence>
<dbReference type="HOGENOM" id="CLU_090389_10_2_9"/>
<keyword evidence="12" id="KW-1185">Reference proteome</keyword>
<name>A0A089M4W9_9BACL</name>
<reference evidence="11 12" key="1">
    <citation type="submission" date="2014-08" db="EMBL/GenBank/DDBJ databases">
        <title>Comparative genomics of the Paenibacillus odorifer group.</title>
        <authorList>
            <person name="den Bakker H.C."/>
            <person name="Tsai Y.-C."/>
            <person name="Martin N."/>
            <person name="Korlach J."/>
            <person name="Wiedmann M."/>
        </authorList>
    </citation>
    <scope>NUCLEOTIDE SEQUENCE [LARGE SCALE GENOMIC DNA]</scope>
    <source>
        <strain evidence="11 12">DSM 15220</strain>
    </source>
</reference>
<dbReference type="PIRSF" id="PIRSF000077">
    <property type="entry name" value="Thioredoxin"/>
    <property type="match status" value="1"/>
</dbReference>
<evidence type="ECO:0000256" key="1">
    <source>
        <dbReference type="ARBA" id="ARBA00008987"/>
    </source>
</evidence>
<organism evidence="11 12">
    <name type="scientific">Paenibacillus graminis</name>
    <dbReference type="NCBI Taxonomy" id="189425"/>
    <lineage>
        <taxon>Bacteria</taxon>
        <taxon>Bacillati</taxon>
        <taxon>Bacillota</taxon>
        <taxon>Bacilli</taxon>
        <taxon>Bacillales</taxon>
        <taxon>Paenibacillaceae</taxon>
        <taxon>Paenibacillus</taxon>
    </lineage>
</organism>
<dbReference type="InterPro" id="IPR017937">
    <property type="entry name" value="Thioredoxin_CS"/>
</dbReference>
<dbReference type="GO" id="GO:0045454">
    <property type="term" value="P:cell redox homeostasis"/>
    <property type="evidence" value="ECO:0007669"/>
    <property type="project" value="TreeGrafter"/>
</dbReference>
<proteinExistence type="inferred from homology"/>
<evidence type="ECO:0000256" key="5">
    <source>
        <dbReference type="ARBA" id="ARBA00023157"/>
    </source>
</evidence>
<dbReference type="CDD" id="cd02947">
    <property type="entry name" value="TRX_family"/>
    <property type="match status" value="1"/>
</dbReference>
<dbReference type="OrthoDB" id="9790390at2"/>
<dbReference type="SUPFAM" id="SSF52833">
    <property type="entry name" value="Thioredoxin-like"/>
    <property type="match status" value="1"/>
</dbReference>
<evidence type="ECO:0000256" key="4">
    <source>
        <dbReference type="ARBA" id="ARBA00022982"/>
    </source>
</evidence>
<comment type="similarity">
    <text evidence="1 8">Belongs to the thioredoxin family.</text>
</comment>
<evidence type="ECO:0000313" key="11">
    <source>
        <dbReference type="EMBL" id="AIQ68277.1"/>
    </source>
</evidence>
<evidence type="ECO:0000256" key="2">
    <source>
        <dbReference type="ARBA" id="ARBA00020570"/>
    </source>
</evidence>
<dbReference type="PROSITE" id="PS00194">
    <property type="entry name" value="THIOREDOXIN_1"/>
    <property type="match status" value="1"/>
</dbReference>
<keyword evidence="4" id="KW-0249">Electron transport</keyword>
<dbReference type="PRINTS" id="PR00421">
    <property type="entry name" value="THIOREDOXIN"/>
</dbReference>
<dbReference type="GO" id="GO:0015035">
    <property type="term" value="F:protein-disulfide reductase activity"/>
    <property type="evidence" value="ECO:0007669"/>
    <property type="project" value="UniProtKB-UniRule"/>
</dbReference>
<keyword evidence="6 9" id="KW-0676">Redox-active center</keyword>
<feature type="disulfide bond" description="Redox-active" evidence="9">
    <location>
        <begin position="30"/>
        <end position="33"/>
    </location>
</feature>
<keyword evidence="3" id="KW-0813">Transport</keyword>
<sequence>MAIQHATDQNFNQLVQGNGVTVVNFWASWCGPCRMFAPVLEAFAKEAEGKVSVIKVNVDENPVTSAQYGIMSIPSTLIFQDGTLKYKETGILPAGTLRALASGEAG</sequence>
<evidence type="ECO:0000256" key="7">
    <source>
        <dbReference type="NCBIfam" id="TIGR01068"/>
    </source>
</evidence>
<evidence type="ECO:0000256" key="9">
    <source>
        <dbReference type="PIRSR" id="PIRSR000077-4"/>
    </source>
</evidence>
<evidence type="ECO:0000313" key="12">
    <source>
        <dbReference type="Proteomes" id="UP000029500"/>
    </source>
</evidence>
<dbReference type="Proteomes" id="UP000029500">
    <property type="component" value="Chromosome"/>
</dbReference>
<dbReference type="InterPro" id="IPR005746">
    <property type="entry name" value="Thioredoxin"/>
</dbReference>
<protein>
    <recommendedName>
        <fullName evidence="2 7">Thioredoxin</fullName>
    </recommendedName>
</protein>
<dbReference type="PROSITE" id="PS51352">
    <property type="entry name" value="THIOREDOXIN_2"/>
    <property type="match status" value="1"/>
</dbReference>
<dbReference type="AlphaFoldDB" id="A0A089M4W9"/>
<dbReference type="FunFam" id="3.40.30.10:FF:000001">
    <property type="entry name" value="Thioredoxin"/>
    <property type="match status" value="1"/>
</dbReference>
<dbReference type="NCBIfam" id="TIGR01068">
    <property type="entry name" value="thioredoxin"/>
    <property type="match status" value="1"/>
</dbReference>
<keyword evidence="5 9" id="KW-1015">Disulfide bond</keyword>
<evidence type="ECO:0000256" key="8">
    <source>
        <dbReference type="PIRNR" id="PIRNR000077"/>
    </source>
</evidence>
<evidence type="ECO:0000256" key="6">
    <source>
        <dbReference type="ARBA" id="ARBA00023284"/>
    </source>
</evidence>
<feature type="domain" description="Thioredoxin" evidence="10">
    <location>
        <begin position="1"/>
        <end position="106"/>
    </location>
</feature>
<evidence type="ECO:0000256" key="3">
    <source>
        <dbReference type="ARBA" id="ARBA00022448"/>
    </source>
</evidence>
<dbReference type="PANTHER" id="PTHR45663">
    <property type="entry name" value="GEO12009P1"/>
    <property type="match status" value="1"/>
</dbReference>
<dbReference type="Gene3D" id="3.40.30.10">
    <property type="entry name" value="Glutaredoxin"/>
    <property type="match status" value="1"/>
</dbReference>
<dbReference type="Pfam" id="PF00085">
    <property type="entry name" value="Thioredoxin"/>
    <property type="match status" value="1"/>
</dbReference>
<dbReference type="KEGG" id="pgm:PGRAT_12135"/>
<dbReference type="PANTHER" id="PTHR45663:SF11">
    <property type="entry name" value="GEO12009P1"/>
    <property type="match status" value="1"/>
</dbReference>
<dbReference type="InterPro" id="IPR036249">
    <property type="entry name" value="Thioredoxin-like_sf"/>
</dbReference>